<name>P91815_TOXCA</name>
<gene>
    <name evidence="2" type="primary">TcH SLdT.490</name>
</gene>
<evidence type="ECO:0000313" key="2">
    <source>
        <dbReference type="EMBL" id="AAB47549.1"/>
    </source>
</evidence>
<keyword evidence="1" id="KW-0732">Signal</keyword>
<reference evidence="2" key="1">
    <citation type="submission" date="1996-07" db="EMBL/GenBank/DDBJ databases">
        <authorList>
            <person name="Liu L.X."/>
        </authorList>
    </citation>
    <scope>NUCLEOTIDE SEQUENCE</scope>
    <source>
        <tissue evidence="2">Anterior regions</tissue>
    </source>
</reference>
<protein>
    <submittedName>
        <fullName evidence="2">TcH SLdT.490 protein</fullName>
    </submittedName>
</protein>
<accession>P91815</accession>
<feature type="signal peptide" evidence="1">
    <location>
        <begin position="1"/>
        <end position="19"/>
    </location>
</feature>
<dbReference type="EMBL" id="U64728">
    <property type="protein sequence ID" value="AAB47549.1"/>
    <property type="molecule type" value="mRNA"/>
</dbReference>
<dbReference type="AlphaFoldDB" id="P91815"/>
<organism evidence="2">
    <name type="scientific">Toxocara canis</name>
    <name type="common">Canine roundworm</name>
    <dbReference type="NCBI Taxonomy" id="6265"/>
    <lineage>
        <taxon>Eukaryota</taxon>
        <taxon>Metazoa</taxon>
        <taxon>Ecdysozoa</taxon>
        <taxon>Nematoda</taxon>
        <taxon>Chromadorea</taxon>
        <taxon>Rhabditida</taxon>
        <taxon>Spirurina</taxon>
        <taxon>Ascaridomorpha</taxon>
        <taxon>Ascaridoidea</taxon>
        <taxon>Toxocaridae</taxon>
        <taxon>Toxocara</taxon>
    </lineage>
</organism>
<feature type="chain" id="PRO_5004161494" evidence="1">
    <location>
        <begin position="20"/>
        <end position="87"/>
    </location>
</feature>
<sequence length="87" mass="9688">MARVAVLFVLFALLMLADAYTCGYEDAAKGNRLWVASSPASCRDARPVHATGVKVKRFVNVSVVEITQLRRGYRQNDDCLELNETII</sequence>
<proteinExistence type="evidence at transcript level"/>
<evidence type="ECO:0000256" key="1">
    <source>
        <dbReference type="SAM" id="SignalP"/>
    </source>
</evidence>